<accession>A0A6J5RXI1</accession>
<organism evidence="1">
    <name type="scientific">uncultured Caudovirales phage</name>
    <dbReference type="NCBI Taxonomy" id="2100421"/>
    <lineage>
        <taxon>Viruses</taxon>
        <taxon>Duplodnaviria</taxon>
        <taxon>Heunggongvirae</taxon>
        <taxon>Uroviricota</taxon>
        <taxon>Caudoviricetes</taxon>
        <taxon>Peduoviridae</taxon>
        <taxon>Maltschvirus</taxon>
        <taxon>Maltschvirus maltsch</taxon>
    </lineage>
</organism>
<name>A0A6J5RXI1_9CAUD</name>
<sequence>MADPTLLNLYTINGHWQVRAHADGTLEVILFHPFQPQEAVIEITRQMEVHAAKNDAAAAIIANPIPKPPAPEATASEPSLIGKAVLWAMAEVSQLVNGKLDDANYQGRIDACKSCDALDAREAPLVGYCKACGCGQNPRSELTVKGRMPGATCPKNKWAPLTIATEASQ</sequence>
<proteinExistence type="predicted"/>
<reference evidence="1" key="1">
    <citation type="submission" date="2020-05" db="EMBL/GenBank/DDBJ databases">
        <authorList>
            <person name="Chiriac C."/>
            <person name="Salcher M."/>
            <person name="Ghai R."/>
            <person name="Kavagutti S V."/>
        </authorList>
    </citation>
    <scope>NUCLEOTIDE SEQUENCE</scope>
</reference>
<protein>
    <submittedName>
        <fullName evidence="1">Uncharacterized protein</fullName>
    </submittedName>
</protein>
<evidence type="ECO:0000313" key="1">
    <source>
        <dbReference type="EMBL" id="CAB4203346.1"/>
    </source>
</evidence>
<gene>
    <name evidence="1" type="ORF">UFOVP1379_38</name>
</gene>
<dbReference type="EMBL" id="LR797329">
    <property type="protein sequence ID" value="CAB4203346.1"/>
    <property type="molecule type" value="Genomic_DNA"/>
</dbReference>